<feature type="compositionally biased region" description="Low complexity" evidence="1">
    <location>
        <begin position="411"/>
        <end position="420"/>
    </location>
</feature>
<feature type="compositionally biased region" description="Basic residues" evidence="1">
    <location>
        <begin position="711"/>
        <end position="723"/>
    </location>
</feature>
<dbReference type="PROSITE" id="PS51419">
    <property type="entry name" value="RAB"/>
    <property type="match status" value="1"/>
</dbReference>
<protein>
    <recommendedName>
        <fullName evidence="4">RAB, member RAS oncogene family-like 6b</fullName>
    </recommendedName>
</protein>
<feature type="compositionally biased region" description="Basic and acidic residues" evidence="1">
    <location>
        <begin position="688"/>
        <end position="710"/>
    </location>
</feature>
<dbReference type="GO" id="GO:0005525">
    <property type="term" value="F:GTP binding"/>
    <property type="evidence" value="ECO:0007669"/>
    <property type="project" value="InterPro"/>
</dbReference>
<dbReference type="GO" id="GO:0005634">
    <property type="term" value="C:nucleus"/>
    <property type="evidence" value="ECO:0007669"/>
    <property type="project" value="TreeGrafter"/>
</dbReference>
<feature type="region of interest" description="Disordered" evidence="1">
    <location>
        <begin position="686"/>
        <end position="723"/>
    </location>
</feature>
<feature type="compositionally biased region" description="Basic and acidic residues" evidence="1">
    <location>
        <begin position="635"/>
        <end position="645"/>
    </location>
</feature>
<feature type="compositionally biased region" description="Polar residues" evidence="1">
    <location>
        <begin position="448"/>
        <end position="466"/>
    </location>
</feature>
<feature type="region of interest" description="Disordered" evidence="1">
    <location>
        <begin position="292"/>
        <end position="526"/>
    </location>
</feature>
<dbReference type="STRING" id="42514.ENSPNAP00000025645"/>
<dbReference type="GO" id="GO:0005829">
    <property type="term" value="C:cytosol"/>
    <property type="evidence" value="ECO:0007669"/>
    <property type="project" value="TreeGrafter"/>
</dbReference>
<dbReference type="GeneTree" id="ENSGT00390000016002"/>
<feature type="compositionally biased region" description="Basic and acidic residues" evidence="1">
    <location>
        <begin position="435"/>
        <end position="444"/>
    </location>
</feature>
<evidence type="ECO:0000256" key="1">
    <source>
        <dbReference type="SAM" id="MobiDB-lite"/>
    </source>
</evidence>
<dbReference type="Gene3D" id="3.40.50.300">
    <property type="entry name" value="P-loop containing nucleotide triphosphate hydrolases"/>
    <property type="match status" value="1"/>
</dbReference>
<accession>A0A3B4DQC1</accession>
<reference evidence="2 3" key="1">
    <citation type="submission" date="2020-10" db="EMBL/GenBank/DDBJ databases">
        <title>Pygocentrus nattereri (red-bellied piranha) genome, fPygNat1, primary haplotype.</title>
        <authorList>
            <person name="Myers G."/>
            <person name="Meyer A."/>
            <person name="Karagic N."/>
            <person name="Pippel M."/>
            <person name="Winkler S."/>
            <person name="Tracey A."/>
            <person name="Wood J."/>
            <person name="Formenti G."/>
            <person name="Howe K."/>
            <person name="Fedrigo O."/>
            <person name="Jarvis E.D."/>
        </authorList>
    </citation>
    <scope>NUCLEOTIDE SEQUENCE [LARGE SCALE GENOMIC DNA]</scope>
</reference>
<feature type="compositionally biased region" description="Polar residues" evidence="1">
    <location>
        <begin position="501"/>
        <end position="511"/>
    </location>
</feature>
<feature type="compositionally biased region" description="Low complexity" evidence="1">
    <location>
        <begin position="573"/>
        <end position="590"/>
    </location>
</feature>
<feature type="compositionally biased region" description="Polar residues" evidence="1">
    <location>
        <begin position="555"/>
        <end position="568"/>
    </location>
</feature>
<evidence type="ECO:0000313" key="2">
    <source>
        <dbReference type="Ensembl" id="ENSPNAP00000025645.1"/>
    </source>
</evidence>
<dbReference type="SUPFAM" id="SSF52540">
    <property type="entry name" value="P-loop containing nucleoside triphosphate hydrolases"/>
    <property type="match status" value="1"/>
</dbReference>
<dbReference type="Pfam" id="PF08477">
    <property type="entry name" value="Roc"/>
    <property type="match status" value="1"/>
</dbReference>
<name>A0A3B4DQC1_PYGNA</name>
<keyword evidence="3" id="KW-1185">Reference proteome</keyword>
<dbReference type="SMART" id="SM00175">
    <property type="entry name" value="RAB"/>
    <property type="match status" value="1"/>
</dbReference>
<reference evidence="2" key="3">
    <citation type="submission" date="2025-09" db="UniProtKB">
        <authorList>
            <consortium name="Ensembl"/>
        </authorList>
    </citation>
    <scope>IDENTIFICATION</scope>
</reference>
<dbReference type="Ensembl" id="ENSPNAT00000007117.2">
    <property type="protein sequence ID" value="ENSPNAP00000025645.1"/>
    <property type="gene ID" value="ENSPNAG00000010857.2"/>
</dbReference>
<feature type="compositionally biased region" description="Pro residues" evidence="1">
    <location>
        <begin position="344"/>
        <end position="353"/>
    </location>
</feature>
<proteinExistence type="predicted"/>
<evidence type="ECO:0000313" key="3">
    <source>
        <dbReference type="Proteomes" id="UP001501920"/>
    </source>
</evidence>
<feature type="compositionally biased region" description="Low complexity" evidence="1">
    <location>
        <begin position="294"/>
        <end position="343"/>
    </location>
</feature>
<dbReference type="PANTHER" id="PTHR14932">
    <property type="entry name" value="RAS GTPASE-RELATED"/>
    <property type="match status" value="1"/>
</dbReference>
<feature type="region of interest" description="Disordered" evidence="1">
    <location>
        <begin position="113"/>
        <end position="132"/>
    </location>
</feature>
<dbReference type="Proteomes" id="UP001501920">
    <property type="component" value="Chromosome 20"/>
</dbReference>
<feature type="compositionally biased region" description="Pro residues" evidence="1">
    <location>
        <begin position="360"/>
        <end position="378"/>
    </location>
</feature>
<sequence>MLSALKKLVGSEPPVQQKDKIIPAGLQSMNQSLQRRFAKGVQYNMKIVIRGDRNTGKSTLWQRLQGGKFQEEYIPTQEIQVTSIHWNYKTTDDVVKVEVWDVVDKGQKIPLPEGVGKSKKRSDTLKLENEPQEAENEMALDAEFLDVYKNCNGIIMMFDITKQWTYNYILRELPRVPTHVPVCVLGNHRDMGEHRVILPDDIRDFIASLNRPLGSSYIHYAESSMKNGFGLKYLHRFFNIPFLQLQRETLLRQLETNQLDMDATLEELTVQQETEDQNYEIFLEMMDTRTKGYSSPSAANGQSPSSGSQSPIVAAGGSSTGSSSPGTPQQPAGLAQSPQSPSSSPSPPPPPLPTAQSPERPAPCPSPPPAPAPAPAPSPALVQAPSPAPLPQKRSFISRLFGSAPTPEPPAAVTEAEPVAPEAPPTVQSVDDFVPDDRLDKSFLEDSVPSSAKASMNAQPQAASLDSDSDGEGNPMVAGFQDDLDPDDAELRQQEPRASVLSKNLDLTLSSDEGEDGARPAVAQDDVELTLNAPLEDLSSSLEDKLKLLETESSVQPNTSDTSKNTEPSILIPTPAQPTHSPHTQTHTPAEQPVHPSKRKTASAQGDSSDTDPEAPVAQMLSFVMDDPDFESEEERVQKVDKEAFPVRADLSDLSDDELVPTKVLEPPKASILSFKHKNDSDLFGLGFEEKTPKSKDSSDEQEEKESRHSTKEKKKKKKKTKEVKKETFVLLIFSLFLWPFEWLSFVYGITGPARHLQP</sequence>
<dbReference type="PANTHER" id="PTHR14932:SF1">
    <property type="entry name" value="RAB-LIKE PROTEIN 6"/>
    <property type="match status" value="1"/>
</dbReference>
<dbReference type="InterPro" id="IPR027417">
    <property type="entry name" value="P-loop_NTPase"/>
</dbReference>
<dbReference type="InterPro" id="IPR040385">
    <property type="entry name" value="RABL6"/>
</dbReference>
<feature type="region of interest" description="Disordered" evidence="1">
    <location>
        <begin position="549"/>
        <end position="662"/>
    </location>
</feature>
<organism evidence="2 3">
    <name type="scientific">Pygocentrus nattereri</name>
    <name type="common">Red-bellied piranha</name>
    <dbReference type="NCBI Taxonomy" id="42514"/>
    <lineage>
        <taxon>Eukaryota</taxon>
        <taxon>Metazoa</taxon>
        <taxon>Chordata</taxon>
        <taxon>Craniata</taxon>
        <taxon>Vertebrata</taxon>
        <taxon>Euteleostomi</taxon>
        <taxon>Actinopterygii</taxon>
        <taxon>Neopterygii</taxon>
        <taxon>Teleostei</taxon>
        <taxon>Ostariophysi</taxon>
        <taxon>Characiformes</taxon>
        <taxon>Characoidei</taxon>
        <taxon>Pygocentrus</taxon>
    </lineage>
</organism>
<dbReference type="AlphaFoldDB" id="A0A3B4DQC1"/>
<reference evidence="2" key="2">
    <citation type="submission" date="2025-08" db="UniProtKB">
        <authorList>
            <consortium name="Ensembl"/>
        </authorList>
    </citation>
    <scope>IDENTIFICATION</scope>
</reference>
<evidence type="ECO:0008006" key="4">
    <source>
        <dbReference type="Google" id="ProtNLM"/>
    </source>
</evidence>